<dbReference type="InterPro" id="IPR036397">
    <property type="entry name" value="RNaseH_sf"/>
</dbReference>
<dbReference type="Proteomes" id="UP001608902">
    <property type="component" value="Unassembled WGS sequence"/>
</dbReference>
<dbReference type="AlphaFoldDB" id="A0ABD6EU71"/>
<evidence type="ECO:0000259" key="1">
    <source>
        <dbReference type="PROSITE" id="PS50822"/>
    </source>
</evidence>
<dbReference type="InterPro" id="IPR012337">
    <property type="entry name" value="RNaseH-like_sf"/>
</dbReference>
<dbReference type="Gene3D" id="3.30.420.10">
    <property type="entry name" value="Ribonuclease H-like superfamily/Ribonuclease H"/>
    <property type="match status" value="1"/>
</dbReference>
<dbReference type="SMART" id="SM00950">
    <property type="entry name" value="Piwi"/>
    <property type="match status" value="1"/>
</dbReference>
<reference evidence="2 3" key="1">
    <citation type="submission" date="2024-08" db="EMBL/GenBank/DDBJ databases">
        <title>Gnathostoma spinigerum genome.</title>
        <authorList>
            <person name="Gonzalez-Bertolin B."/>
            <person name="Monzon S."/>
            <person name="Zaballos A."/>
            <person name="Jimenez P."/>
            <person name="Dekumyoy P."/>
            <person name="Varona S."/>
            <person name="Cuesta I."/>
            <person name="Sumanam S."/>
            <person name="Adisakwattana P."/>
            <person name="Gasser R.B."/>
            <person name="Hernandez-Gonzalez A."/>
            <person name="Young N.D."/>
            <person name="Perteguer M.J."/>
        </authorList>
    </citation>
    <scope>NUCLEOTIDE SEQUENCE [LARGE SCALE GENOMIC DNA]</scope>
    <source>
        <strain evidence="2">AL3</strain>
        <tissue evidence="2">Liver</tissue>
    </source>
</reference>
<protein>
    <recommendedName>
        <fullName evidence="1">Piwi domain-containing protein</fullName>
    </recommendedName>
</protein>
<dbReference type="SUPFAM" id="SSF53098">
    <property type="entry name" value="Ribonuclease H-like"/>
    <property type="match status" value="1"/>
</dbReference>
<evidence type="ECO:0000313" key="2">
    <source>
        <dbReference type="EMBL" id="MFH4982876.1"/>
    </source>
</evidence>
<feature type="domain" description="Piwi" evidence="1">
    <location>
        <begin position="52"/>
        <end position="346"/>
    </location>
</feature>
<comment type="caution">
    <text evidence="2">The sequence shown here is derived from an EMBL/GenBank/DDBJ whole genome shotgun (WGS) entry which is preliminary data.</text>
</comment>
<dbReference type="InterPro" id="IPR003165">
    <property type="entry name" value="Piwi"/>
</dbReference>
<evidence type="ECO:0000313" key="3">
    <source>
        <dbReference type="Proteomes" id="UP001608902"/>
    </source>
</evidence>
<name>A0ABD6EU71_9BILA</name>
<dbReference type="Gene3D" id="3.40.50.2300">
    <property type="match status" value="1"/>
</dbReference>
<proteinExistence type="predicted"/>
<dbReference type="Pfam" id="PF02171">
    <property type="entry name" value="Piwi"/>
    <property type="match status" value="1"/>
</dbReference>
<dbReference type="EMBL" id="JBGFUD010010345">
    <property type="protein sequence ID" value="MFH4982876.1"/>
    <property type="molecule type" value="Genomic_DNA"/>
</dbReference>
<organism evidence="2 3">
    <name type="scientific">Gnathostoma spinigerum</name>
    <dbReference type="NCBI Taxonomy" id="75299"/>
    <lineage>
        <taxon>Eukaryota</taxon>
        <taxon>Metazoa</taxon>
        <taxon>Ecdysozoa</taxon>
        <taxon>Nematoda</taxon>
        <taxon>Chromadorea</taxon>
        <taxon>Rhabditida</taxon>
        <taxon>Spirurina</taxon>
        <taxon>Gnathostomatomorpha</taxon>
        <taxon>Gnathostomatoidea</taxon>
        <taxon>Gnathostomatidae</taxon>
        <taxon>Gnathostoma</taxon>
    </lineage>
</organism>
<gene>
    <name evidence="2" type="ORF">AB6A40_009585</name>
</gene>
<keyword evidence="3" id="KW-1185">Reference proteome</keyword>
<sequence>MPFEELSNYMKKLQTGSEAPSAEGANDIFVMYIDGKEQTHDDLKLYEAMYQIPTQHIKLERASEAPNKKQTLENILCKMNCKNFGQNYIVVPESFAQNKWLSSNETLVIGYDVCHPDPQSSRERRLRIPPQQPSVIGISFNGARNPETFIGDYAYHDPRKEQVTFNILDERARWILRLFHQNRKKLPKYVIITRDGVSEGQFRMVMLEEVEVIRSAMKEFAGVIIGEPDYNPKFCVIVTTKRHHKRFVVGDEGKEQNCPPLTVIDKEVTRTDVTEVFMQPHRVIQGTGKLPAYTMLINEMGMNMEELQSLMLALCYTHQIVNSAISIPEPIYQADEWAKRGRNNFRAWKRSRDVPLRNDGSYDWDALTGCLCYMNRPLEQTRANA</sequence>
<dbReference type="PANTHER" id="PTHR22891">
    <property type="entry name" value="EUKARYOTIC TRANSLATION INITIATION FACTOR 2C"/>
    <property type="match status" value="1"/>
</dbReference>
<dbReference type="PROSITE" id="PS50822">
    <property type="entry name" value="PIWI"/>
    <property type="match status" value="1"/>
</dbReference>
<accession>A0ABD6EU71</accession>